<evidence type="ECO:0000256" key="4">
    <source>
        <dbReference type="ARBA" id="ARBA00007739"/>
    </source>
</evidence>
<evidence type="ECO:0000256" key="9">
    <source>
        <dbReference type="ARBA" id="ARBA00022645"/>
    </source>
</evidence>
<feature type="domain" description="Penicillin-binding protein transpeptidase" evidence="28">
    <location>
        <begin position="452"/>
        <end position="709"/>
    </location>
</feature>
<dbReference type="InterPro" id="IPR036950">
    <property type="entry name" value="PBP_transglycosylase"/>
</dbReference>
<comment type="caution">
    <text evidence="31">The sequence shown here is derived from an EMBL/GenBank/DDBJ whole genome shotgun (WGS) entry which is preliminary data.</text>
</comment>
<evidence type="ECO:0000259" key="28">
    <source>
        <dbReference type="Pfam" id="PF00905"/>
    </source>
</evidence>
<keyword evidence="13 27" id="KW-0812">Transmembrane</keyword>
<evidence type="ECO:0000259" key="29">
    <source>
        <dbReference type="Pfam" id="PF00912"/>
    </source>
</evidence>
<keyword evidence="22" id="KW-0961">Cell wall biogenesis/degradation</keyword>
<name>A0A058ZQ50_9RHOB</name>
<keyword evidence="21" id="KW-0511">Multifunctional enzyme</keyword>
<dbReference type="Gene3D" id="1.10.3810.10">
    <property type="entry name" value="Biosynthetic peptidoglycan transglycosylase-like"/>
    <property type="match status" value="1"/>
</dbReference>
<gene>
    <name evidence="31" type="ORF">ATO10_01375</name>
</gene>
<keyword evidence="32" id="KW-1185">Reference proteome</keyword>
<dbReference type="GO" id="GO:0046677">
    <property type="term" value="P:response to antibiotic"/>
    <property type="evidence" value="ECO:0007669"/>
    <property type="project" value="UniProtKB-KW"/>
</dbReference>
<dbReference type="GO" id="GO:0008955">
    <property type="term" value="F:peptidoglycan glycosyltransferase activity"/>
    <property type="evidence" value="ECO:0007669"/>
    <property type="project" value="UniProtKB-EC"/>
</dbReference>
<dbReference type="eggNOG" id="COG5009">
    <property type="taxonomic scope" value="Bacteria"/>
</dbReference>
<feature type="domain" description="Glycosyl transferase family 51" evidence="29">
    <location>
        <begin position="60"/>
        <end position="235"/>
    </location>
</feature>
<evidence type="ECO:0000256" key="19">
    <source>
        <dbReference type="ARBA" id="ARBA00023136"/>
    </source>
</evidence>
<evidence type="ECO:0000256" key="14">
    <source>
        <dbReference type="ARBA" id="ARBA00022801"/>
    </source>
</evidence>
<proteinExistence type="inferred from homology"/>
<dbReference type="GO" id="GO:0071555">
    <property type="term" value="P:cell wall organization"/>
    <property type="evidence" value="ECO:0007669"/>
    <property type="project" value="UniProtKB-KW"/>
</dbReference>
<reference evidence="31 32" key="1">
    <citation type="submission" date="2013-04" db="EMBL/GenBank/DDBJ databases">
        <title>Shimia sp. 22II-S11-Z10 Genome Sequencing.</title>
        <authorList>
            <person name="Lai Q."/>
            <person name="Li G."/>
            <person name="Shao Z."/>
        </authorList>
    </citation>
    <scope>NUCLEOTIDE SEQUENCE [LARGE SCALE GENOMIC DNA]</scope>
    <source>
        <strain evidence="32">22II-S11-Z10</strain>
    </source>
</reference>
<keyword evidence="18 27" id="KW-1133">Transmembrane helix</keyword>
<comment type="pathway">
    <text evidence="2">Cell wall biogenesis; peptidoglycan biosynthesis.</text>
</comment>
<evidence type="ECO:0000259" key="30">
    <source>
        <dbReference type="Pfam" id="PF17092"/>
    </source>
</evidence>
<dbReference type="STRING" id="1461693.ATO10_01375"/>
<evidence type="ECO:0000256" key="13">
    <source>
        <dbReference type="ARBA" id="ARBA00022692"/>
    </source>
</evidence>
<keyword evidence="11" id="KW-0328">Glycosyltransferase</keyword>
<dbReference type="InterPro" id="IPR001264">
    <property type="entry name" value="Glyco_trans_51"/>
</dbReference>
<accession>A0A058ZQ50</accession>
<evidence type="ECO:0000256" key="20">
    <source>
        <dbReference type="ARBA" id="ARBA00023251"/>
    </source>
</evidence>
<dbReference type="UniPathway" id="UPA00219"/>
<keyword evidence="17" id="KW-0573">Peptidoglycan synthesis</keyword>
<evidence type="ECO:0000256" key="21">
    <source>
        <dbReference type="ARBA" id="ARBA00023268"/>
    </source>
</evidence>
<comment type="similarity">
    <text evidence="4">In the N-terminal section; belongs to the glycosyltransferase 51 family.</text>
</comment>
<dbReference type="GO" id="GO:0030288">
    <property type="term" value="C:outer membrane-bounded periplasmic space"/>
    <property type="evidence" value="ECO:0007669"/>
    <property type="project" value="TreeGrafter"/>
</dbReference>
<dbReference type="RefSeq" id="WP_035248251.1">
    <property type="nucleotide sequence ID" value="NZ_AQQY01000001.1"/>
</dbReference>
<dbReference type="FunFam" id="1.10.3810.10:FF:000003">
    <property type="entry name" value="Penicillin-binding protein 1a"/>
    <property type="match status" value="1"/>
</dbReference>
<dbReference type="Pfam" id="PF17092">
    <property type="entry name" value="PCB_OB"/>
    <property type="match status" value="1"/>
</dbReference>
<evidence type="ECO:0000256" key="23">
    <source>
        <dbReference type="ARBA" id="ARBA00034000"/>
    </source>
</evidence>
<dbReference type="GO" id="GO:0008360">
    <property type="term" value="P:regulation of cell shape"/>
    <property type="evidence" value="ECO:0007669"/>
    <property type="project" value="UniProtKB-KW"/>
</dbReference>
<evidence type="ECO:0000256" key="27">
    <source>
        <dbReference type="SAM" id="Phobius"/>
    </source>
</evidence>
<evidence type="ECO:0000313" key="32">
    <source>
        <dbReference type="Proteomes" id="UP000024836"/>
    </source>
</evidence>
<keyword evidence="19 27" id="KW-0472">Membrane</keyword>
<evidence type="ECO:0000256" key="16">
    <source>
        <dbReference type="ARBA" id="ARBA00022968"/>
    </source>
</evidence>
<dbReference type="Pfam" id="PF00905">
    <property type="entry name" value="Transpeptidase"/>
    <property type="match status" value="1"/>
</dbReference>
<evidence type="ECO:0000256" key="15">
    <source>
        <dbReference type="ARBA" id="ARBA00022960"/>
    </source>
</evidence>
<dbReference type="SUPFAM" id="SSF56601">
    <property type="entry name" value="beta-lactamase/transpeptidase-like"/>
    <property type="match status" value="1"/>
</dbReference>
<dbReference type="PANTHER" id="PTHR32282">
    <property type="entry name" value="BINDING PROTEIN TRANSPEPTIDASE, PUTATIVE-RELATED"/>
    <property type="match status" value="1"/>
</dbReference>
<dbReference type="GO" id="GO:0008658">
    <property type="term" value="F:penicillin binding"/>
    <property type="evidence" value="ECO:0007669"/>
    <property type="project" value="InterPro"/>
</dbReference>
<dbReference type="EC" id="3.4.16.4" evidence="5"/>
<dbReference type="EMBL" id="AQQY01000001">
    <property type="protein sequence ID" value="KCV83370.1"/>
    <property type="molecule type" value="Genomic_DNA"/>
</dbReference>
<evidence type="ECO:0000256" key="17">
    <source>
        <dbReference type="ARBA" id="ARBA00022984"/>
    </source>
</evidence>
<dbReference type="SUPFAM" id="SSF53955">
    <property type="entry name" value="Lysozyme-like"/>
    <property type="match status" value="1"/>
</dbReference>
<organism evidence="31 32">
    <name type="scientific">Actibacterium atlanticum</name>
    <dbReference type="NCBI Taxonomy" id="1461693"/>
    <lineage>
        <taxon>Bacteria</taxon>
        <taxon>Pseudomonadati</taxon>
        <taxon>Pseudomonadota</taxon>
        <taxon>Alphaproteobacteria</taxon>
        <taxon>Rhodobacterales</taxon>
        <taxon>Roseobacteraceae</taxon>
        <taxon>Actibacterium</taxon>
    </lineage>
</organism>
<comment type="subcellular location">
    <subcellularLocation>
        <location evidence="1">Cell inner membrane</location>
        <topology evidence="1">Single-pass type II membrane protein</topology>
    </subcellularLocation>
</comment>
<dbReference type="Proteomes" id="UP000024836">
    <property type="component" value="Unassembled WGS sequence"/>
</dbReference>
<dbReference type="NCBIfam" id="TIGR02074">
    <property type="entry name" value="PBP_1a_fam"/>
    <property type="match status" value="1"/>
</dbReference>
<keyword evidence="14" id="KW-0378">Hydrolase</keyword>
<dbReference type="GO" id="GO:0009252">
    <property type="term" value="P:peptidoglycan biosynthetic process"/>
    <property type="evidence" value="ECO:0007669"/>
    <property type="project" value="UniProtKB-UniPathway"/>
</dbReference>
<dbReference type="PATRIC" id="fig|1461693.3.peg.288"/>
<protein>
    <recommendedName>
        <fullName evidence="6">Penicillin-binding protein 1A</fullName>
        <ecNumber evidence="24">2.4.99.28</ecNumber>
        <ecNumber evidence="5">3.4.16.4</ecNumber>
    </recommendedName>
</protein>
<feature type="transmembrane region" description="Helical" evidence="27">
    <location>
        <begin position="12"/>
        <end position="34"/>
    </location>
</feature>
<dbReference type="InterPro" id="IPR050396">
    <property type="entry name" value="Glycosyltr_51/Transpeptidase"/>
</dbReference>
<keyword evidence="7" id="KW-1003">Cell membrane</keyword>
<evidence type="ECO:0000256" key="25">
    <source>
        <dbReference type="ARBA" id="ARBA00049902"/>
    </source>
</evidence>
<keyword evidence="9" id="KW-0121">Carboxypeptidase</keyword>
<evidence type="ECO:0000256" key="3">
    <source>
        <dbReference type="ARBA" id="ARBA00007090"/>
    </source>
</evidence>
<evidence type="ECO:0000256" key="11">
    <source>
        <dbReference type="ARBA" id="ARBA00022676"/>
    </source>
</evidence>
<dbReference type="GO" id="GO:0009002">
    <property type="term" value="F:serine-type D-Ala-D-Ala carboxypeptidase activity"/>
    <property type="evidence" value="ECO:0007669"/>
    <property type="project" value="UniProtKB-EC"/>
</dbReference>
<keyword evidence="10" id="KW-0645">Protease</keyword>
<evidence type="ECO:0000256" key="8">
    <source>
        <dbReference type="ARBA" id="ARBA00022519"/>
    </source>
</evidence>
<dbReference type="GO" id="GO:0006508">
    <property type="term" value="P:proteolysis"/>
    <property type="evidence" value="ECO:0007669"/>
    <property type="project" value="UniProtKB-KW"/>
</dbReference>
<keyword evidence="16" id="KW-0735">Signal-anchor</keyword>
<dbReference type="Gene3D" id="3.40.710.10">
    <property type="entry name" value="DD-peptidase/beta-lactamase superfamily"/>
    <property type="match status" value="2"/>
</dbReference>
<evidence type="ECO:0000256" key="10">
    <source>
        <dbReference type="ARBA" id="ARBA00022670"/>
    </source>
</evidence>
<dbReference type="InterPro" id="IPR023346">
    <property type="entry name" value="Lysozyme-like_dom_sf"/>
</dbReference>
<dbReference type="InterPro" id="IPR001460">
    <property type="entry name" value="PCN-bd_Tpept"/>
</dbReference>
<dbReference type="Pfam" id="PF00912">
    <property type="entry name" value="Transgly"/>
    <property type="match status" value="1"/>
</dbReference>
<comment type="catalytic activity">
    <reaction evidence="25">
        <text>[GlcNAc-(1-&gt;4)-Mur2Ac(oyl-L-Ala-gamma-D-Glu-L-Lys-D-Ala-D-Ala)](n)-di-trans,octa-cis-undecaprenyl diphosphate + beta-D-GlcNAc-(1-&gt;4)-Mur2Ac(oyl-L-Ala-gamma-D-Glu-L-Lys-D-Ala-D-Ala)-di-trans,octa-cis-undecaprenyl diphosphate = [GlcNAc-(1-&gt;4)-Mur2Ac(oyl-L-Ala-gamma-D-Glu-L-Lys-D-Ala-D-Ala)](n+1)-di-trans,octa-cis-undecaprenyl diphosphate + di-trans,octa-cis-undecaprenyl diphosphate + H(+)</text>
        <dbReference type="Rhea" id="RHEA:23708"/>
        <dbReference type="Rhea" id="RHEA-COMP:9602"/>
        <dbReference type="Rhea" id="RHEA-COMP:9603"/>
        <dbReference type="ChEBI" id="CHEBI:15378"/>
        <dbReference type="ChEBI" id="CHEBI:58405"/>
        <dbReference type="ChEBI" id="CHEBI:60033"/>
        <dbReference type="ChEBI" id="CHEBI:78435"/>
        <dbReference type="EC" id="2.4.99.28"/>
    </reaction>
</comment>
<evidence type="ECO:0000256" key="1">
    <source>
        <dbReference type="ARBA" id="ARBA00004249"/>
    </source>
</evidence>
<comment type="catalytic activity">
    <reaction evidence="23">
        <text>Preferential cleavage: (Ac)2-L-Lys-D-Ala-|-D-Ala. Also transpeptidation of peptidyl-alanyl moieties that are N-acyl substituents of D-alanine.</text>
        <dbReference type="EC" id="3.4.16.4"/>
    </reaction>
</comment>
<dbReference type="PANTHER" id="PTHR32282:SF27">
    <property type="entry name" value="PENICILLIN-BINDING PROTEIN 1A"/>
    <property type="match status" value="1"/>
</dbReference>
<feature type="domain" description="Penicillin-binding protein OB-like" evidence="30">
    <location>
        <begin position="329"/>
        <end position="450"/>
    </location>
</feature>
<evidence type="ECO:0000256" key="24">
    <source>
        <dbReference type="ARBA" id="ARBA00044770"/>
    </source>
</evidence>
<dbReference type="OrthoDB" id="9766909at2"/>
<evidence type="ECO:0000256" key="18">
    <source>
        <dbReference type="ARBA" id="ARBA00022989"/>
    </source>
</evidence>
<dbReference type="InterPro" id="IPR031376">
    <property type="entry name" value="PCB_OB"/>
</dbReference>
<keyword evidence="8" id="KW-0997">Cell inner membrane</keyword>
<dbReference type="AlphaFoldDB" id="A0A058ZQ50"/>
<keyword evidence="15" id="KW-0133">Cell shape</keyword>
<evidence type="ECO:0000256" key="6">
    <source>
        <dbReference type="ARBA" id="ARBA00018638"/>
    </source>
</evidence>
<evidence type="ECO:0000256" key="2">
    <source>
        <dbReference type="ARBA" id="ARBA00004752"/>
    </source>
</evidence>
<keyword evidence="20" id="KW-0046">Antibiotic resistance</keyword>
<dbReference type="InterPro" id="IPR012338">
    <property type="entry name" value="Beta-lactam/transpept-like"/>
</dbReference>
<sequence>MIRFILSFFGSVFSLITSGLVVAALMVGAIFWMYARDLPNHEELANYAPKTISRIYSGEGRLIDEFAEERRLFAPSDEIPDLVKAAFISAEDKNFYVHKGYDPRGMASAFVDAVQSRGQNLRGASTITQQVMKNFLLSGDRTGERKIKELILASRIEKTLSKDQILELYLNEIFLGQNSYGVAAAAQTYFNKTLSELAPQEAAYLAALPKAPSTYHPVREAERALSRRNFVLREMFENGFIDQANYDAALDAPLLTVQNGDYPAFRESLPPRDYFTDEIRRQLSRDFGEGEFFGGGLTIRATIEPEMQTVAAKALRSGLEKYDRGRGVWRGTGVTIPTDQLGAEENWRAALRGVKVSRDIEGWYPAVVLELGNSSARIGIESVAEDEDGHWIPAKDVTWARKQLEDGKLGKKATKASDLLAVGDVVHVRQMTKDSDGSFIRWTLRQVPEVQGGFMAMDVNTGRVIAMQGGFSYQESVFNRATQATRQPGSSFKPLVYATALDSGFSPATIVIDAPIEIDSGGKIWRPKNASNKFYGPTPLRTGIERSRNLMTVRLAQEIGMDTVARYAERFGVYDRMEPFLANSLGSQETTLFRMVASYAMFANGGERVEPTLVDRVQDRWGTTIYRHDTRSCTDCELASLEPGKSPEIVSNRERVINAITAYQLTSMMRGVVDRGTASGSVNLPVPTAGKTGTTNDAKDVWFVGFTSNIVAGCYIGYDVPRSLGRGASGGGMCGPVFDAFMEEATKKYGGGKFKVPPGGRFIKIDRFSGARLPNDASGDFVVAEYFRDGEEPIFGIGAMIDGGFAMGSNLPLFGRGEGEPATGSEVTTATGRKATVGPKASFGSVSSGGLY</sequence>
<evidence type="ECO:0000256" key="7">
    <source>
        <dbReference type="ARBA" id="ARBA00022475"/>
    </source>
</evidence>
<dbReference type="GO" id="GO:0005886">
    <property type="term" value="C:plasma membrane"/>
    <property type="evidence" value="ECO:0007669"/>
    <property type="project" value="UniProtKB-SubCell"/>
</dbReference>
<evidence type="ECO:0000256" key="22">
    <source>
        <dbReference type="ARBA" id="ARBA00023316"/>
    </source>
</evidence>
<evidence type="ECO:0000256" key="5">
    <source>
        <dbReference type="ARBA" id="ARBA00012448"/>
    </source>
</evidence>
<evidence type="ECO:0000313" key="31">
    <source>
        <dbReference type="EMBL" id="KCV83370.1"/>
    </source>
</evidence>
<evidence type="ECO:0000256" key="26">
    <source>
        <dbReference type="ARBA" id="ARBA00060592"/>
    </source>
</evidence>
<evidence type="ECO:0000256" key="12">
    <source>
        <dbReference type="ARBA" id="ARBA00022679"/>
    </source>
</evidence>
<comment type="pathway">
    <text evidence="26">Glycan biosynthesis.</text>
</comment>
<comment type="similarity">
    <text evidence="3">In the C-terminal section; belongs to the transpeptidase family.</text>
</comment>
<dbReference type="EC" id="2.4.99.28" evidence="24"/>
<keyword evidence="12" id="KW-0808">Transferase</keyword>